<accession>A0A2P2L4F3</accession>
<organism evidence="1">
    <name type="scientific">Rhizophora mucronata</name>
    <name type="common">Asiatic mangrove</name>
    <dbReference type="NCBI Taxonomy" id="61149"/>
    <lineage>
        <taxon>Eukaryota</taxon>
        <taxon>Viridiplantae</taxon>
        <taxon>Streptophyta</taxon>
        <taxon>Embryophyta</taxon>
        <taxon>Tracheophyta</taxon>
        <taxon>Spermatophyta</taxon>
        <taxon>Magnoliopsida</taxon>
        <taxon>eudicotyledons</taxon>
        <taxon>Gunneridae</taxon>
        <taxon>Pentapetalae</taxon>
        <taxon>rosids</taxon>
        <taxon>fabids</taxon>
        <taxon>Malpighiales</taxon>
        <taxon>Rhizophoraceae</taxon>
        <taxon>Rhizophora</taxon>
    </lineage>
</organism>
<dbReference type="AlphaFoldDB" id="A0A2P2L4F3"/>
<name>A0A2P2L4F3_RHIMU</name>
<reference evidence="1" key="1">
    <citation type="submission" date="2018-02" db="EMBL/GenBank/DDBJ databases">
        <title>Rhizophora mucronata_Transcriptome.</title>
        <authorList>
            <person name="Meera S.P."/>
            <person name="Sreeshan A."/>
            <person name="Augustine A."/>
        </authorList>
    </citation>
    <scope>NUCLEOTIDE SEQUENCE</scope>
    <source>
        <tissue evidence="1">Leaf</tissue>
    </source>
</reference>
<dbReference type="EMBL" id="GGEC01032373">
    <property type="protein sequence ID" value="MBX12857.1"/>
    <property type="molecule type" value="Transcribed_RNA"/>
</dbReference>
<protein>
    <submittedName>
        <fullName evidence="1">Uncharacterized protein</fullName>
    </submittedName>
</protein>
<evidence type="ECO:0000313" key="1">
    <source>
        <dbReference type="EMBL" id="MBX12857.1"/>
    </source>
</evidence>
<sequence length="49" mass="5384">MIFCKLVEGAFSLVLPSEALKLSTRLKLLSEAPKLSTHLKLPSEEPKCS</sequence>
<proteinExistence type="predicted"/>